<organism evidence="7 8">
    <name type="scientific">Symbiopectobacterium purcellii</name>
    <dbReference type="NCBI Taxonomy" id="2871826"/>
    <lineage>
        <taxon>Bacteria</taxon>
        <taxon>Pseudomonadati</taxon>
        <taxon>Pseudomonadota</taxon>
        <taxon>Gammaproteobacteria</taxon>
        <taxon>Enterobacterales</taxon>
        <taxon>Enterobacteriaceae</taxon>
    </lineage>
</organism>
<feature type="transmembrane region" description="Helical" evidence="5">
    <location>
        <begin position="40"/>
        <end position="58"/>
    </location>
</feature>
<proteinExistence type="predicted"/>
<feature type="transmembrane region" description="Helical" evidence="5">
    <location>
        <begin position="162"/>
        <end position="182"/>
    </location>
</feature>
<evidence type="ECO:0000256" key="1">
    <source>
        <dbReference type="ARBA" id="ARBA00004141"/>
    </source>
</evidence>
<evidence type="ECO:0000259" key="6">
    <source>
        <dbReference type="Pfam" id="PF04932"/>
    </source>
</evidence>
<reference evidence="7 8" key="1">
    <citation type="submission" date="2021-08" db="EMBL/GenBank/DDBJ databases">
        <title>Culture and genomic analysis of Symbiopectobacterium purcellii sp. nov. gen. nov., isolated from the leafhopper Empoasca decipiens.</title>
        <authorList>
            <person name="Nadal-Jimenez P."/>
            <person name="Siozios S."/>
            <person name="Halliday N."/>
            <person name="Camara M."/>
            <person name="Hurst G.D.D."/>
        </authorList>
    </citation>
    <scope>NUCLEOTIDE SEQUENCE [LARGE SCALE GENOMIC DNA]</scope>
    <source>
        <strain evidence="7 8">SyEd1</strain>
    </source>
</reference>
<feature type="transmembrane region" description="Helical" evidence="5">
    <location>
        <begin position="132"/>
        <end position="150"/>
    </location>
</feature>
<protein>
    <submittedName>
        <fullName evidence="7">O-antigen ligase family protein</fullName>
    </submittedName>
</protein>
<gene>
    <name evidence="7" type="ORF">K6K13_20170</name>
</gene>
<feature type="transmembrane region" description="Helical" evidence="5">
    <location>
        <begin position="12"/>
        <end position="34"/>
    </location>
</feature>
<feature type="transmembrane region" description="Helical" evidence="5">
    <location>
        <begin position="347"/>
        <end position="366"/>
    </location>
</feature>
<dbReference type="Pfam" id="PF04932">
    <property type="entry name" value="Wzy_C"/>
    <property type="match status" value="1"/>
</dbReference>
<dbReference type="GO" id="GO:0016874">
    <property type="term" value="F:ligase activity"/>
    <property type="evidence" value="ECO:0007669"/>
    <property type="project" value="UniProtKB-KW"/>
</dbReference>
<feature type="transmembrane region" description="Helical" evidence="5">
    <location>
        <begin position="216"/>
        <end position="232"/>
    </location>
</feature>
<keyword evidence="2 5" id="KW-0812">Transmembrane</keyword>
<evidence type="ECO:0000313" key="8">
    <source>
        <dbReference type="Proteomes" id="UP000825886"/>
    </source>
</evidence>
<evidence type="ECO:0000313" key="7">
    <source>
        <dbReference type="EMBL" id="QZN95462.1"/>
    </source>
</evidence>
<sequence>MLNDLRYRWAKYPAVSASLTTNTLFPGCMLTLAVMPFSTIIAGWLFYLTGVSAALYVVTHVKPILAAKRLLILPLLLLLMGCLNLVWFSLYYQPDTLFTDVYAAYRTAGHAAILGAFILLAACHLPHKNQPILQVGSLAVCIMTLAYALFQSVFHDIHRVSLIFGPATSAAYFMTFIGALSAQALLTLTVRYKYYLYLLHFLLVTSAIILTQTRAAIFVYPLVGAMILLSEVRHSSRKLLKGVLGSLVTLTLCVALFHDTIHKRTNDLINDMRSYSQNNSQTSVGARFAMVQSGMDAGLVAPFGQSAEQRAEDITALAQQTPAMKGAVSYLNVHLHNDVIEAFSLKGWPGALLIILFYVALSYFSIFVLRSHFSIALLFALLMFGLSDVILFARDMLMAWLITFCLGMTLTGKWTRPPSTDAPST</sequence>
<dbReference type="InterPro" id="IPR051533">
    <property type="entry name" value="WaaL-like"/>
</dbReference>
<dbReference type="Proteomes" id="UP000825886">
    <property type="component" value="Chromosome"/>
</dbReference>
<feature type="transmembrane region" description="Helical" evidence="5">
    <location>
        <begin position="373"/>
        <end position="391"/>
    </location>
</feature>
<comment type="subcellular location">
    <subcellularLocation>
        <location evidence="1">Membrane</location>
        <topology evidence="1">Multi-pass membrane protein</topology>
    </subcellularLocation>
</comment>
<keyword evidence="4 5" id="KW-0472">Membrane</keyword>
<feature type="transmembrane region" description="Helical" evidence="5">
    <location>
        <begin position="239"/>
        <end position="258"/>
    </location>
</feature>
<feature type="transmembrane region" description="Helical" evidence="5">
    <location>
        <begin position="104"/>
        <end position="125"/>
    </location>
</feature>
<keyword evidence="8" id="KW-1185">Reference proteome</keyword>
<evidence type="ECO:0000256" key="5">
    <source>
        <dbReference type="SAM" id="Phobius"/>
    </source>
</evidence>
<name>A0ABX9AJW6_9ENTR</name>
<accession>A0ABX9AJW6</accession>
<dbReference type="PANTHER" id="PTHR37422:SF17">
    <property type="entry name" value="O-ANTIGEN LIGASE"/>
    <property type="match status" value="1"/>
</dbReference>
<feature type="transmembrane region" description="Helical" evidence="5">
    <location>
        <begin position="70"/>
        <end position="92"/>
    </location>
</feature>
<dbReference type="InterPro" id="IPR007016">
    <property type="entry name" value="O-antigen_ligase-rel_domated"/>
</dbReference>
<dbReference type="EMBL" id="CP081864">
    <property type="protein sequence ID" value="QZN95462.1"/>
    <property type="molecule type" value="Genomic_DNA"/>
</dbReference>
<evidence type="ECO:0000256" key="3">
    <source>
        <dbReference type="ARBA" id="ARBA00022989"/>
    </source>
</evidence>
<keyword evidence="3 5" id="KW-1133">Transmembrane helix</keyword>
<feature type="transmembrane region" description="Helical" evidence="5">
    <location>
        <begin position="194"/>
        <end position="210"/>
    </location>
</feature>
<dbReference type="PANTHER" id="PTHR37422">
    <property type="entry name" value="TEICHURONIC ACID BIOSYNTHESIS PROTEIN TUAE"/>
    <property type="match status" value="1"/>
</dbReference>
<evidence type="ECO:0000256" key="4">
    <source>
        <dbReference type="ARBA" id="ARBA00023136"/>
    </source>
</evidence>
<keyword evidence="7" id="KW-0436">Ligase</keyword>
<evidence type="ECO:0000256" key="2">
    <source>
        <dbReference type="ARBA" id="ARBA00022692"/>
    </source>
</evidence>
<feature type="domain" description="O-antigen ligase-related" evidence="6">
    <location>
        <begin position="201"/>
        <end position="355"/>
    </location>
</feature>